<evidence type="ECO:0000256" key="1">
    <source>
        <dbReference type="SAM" id="SignalP"/>
    </source>
</evidence>
<feature type="signal peptide" evidence="1">
    <location>
        <begin position="1"/>
        <end position="17"/>
    </location>
</feature>
<reference evidence="2" key="2">
    <citation type="submission" date="2015-03" db="UniProtKB">
        <authorList>
            <consortium name="EnsemblPlants"/>
        </authorList>
    </citation>
    <scope>IDENTIFICATION</scope>
</reference>
<evidence type="ECO:0000313" key="2">
    <source>
        <dbReference type="EnsemblPlants" id="OBART09G02270.1"/>
    </source>
</evidence>
<dbReference type="Proteomes" id="UP000026960">
    <property type="component" value="Chromosome 9"/>
</dbReference>
<reference evidence="2" key="1">
    <citation type="journal article" date="2009" name="Rice">
        <title>De Novo Next Generation Sequencing of Plant Genomes.</title>
        <authorList>
            <person name="Rounsley S."/>
            <person name="Marri P.R."/>
            <person name="Yu Y."/>
            <person name="He R."/>
            <person name="Sisneros N."/>
            <person name="Goicoechea J.L."/>
            <person name="Lee S.J."/>
            <person name="Angelova A."/>
            <person name="Kudrna D."/>
            <person name="Luo M."/>
            <person name="Affourtit J."/>
            <person name="Desany B."/>
            <person name="Knight J."/>
            <person name="Niazi F."/>
            <person name="Egholm M."/>
            <person name="Wing R.A."/>
        </authorList>
    </citation>
    <scope>NUCLEOTIDE SEQUENCE [LARGE SCALE GENOMIC DNA]</scope>
    <source>
        <strain evidence="2">cv. IRGC 105608</strain>
    </source>
</reference>
<accession>A0A0D3H461</accession>
<organism evidence="2">
    <name type="scientific">Oryza barthii</name>
    <dbReference type="NCBI Taxonomy" id="65489"/>
    <lineage>
        <taxon>Eukaryota</taxon>
        <taxon>Viridiplantae</taxon>
        <taxon>Streptophyta</taxon>
        <taxon>Embryophyta</taxon>
        <taxon>Tracheophyta</taxon>
        <taxon>Spermatophyta</taxon>
        <taxon>Magnoliopsida</taxon>
        <taxon>Liliopsida</taxon>
        <taxon>Poales</taxon>
        <taxon>Poaceae</taxon>
        <taxon>BOP clade</taxon>
        <taxon>Oryzoideae</taxon>
        <taxon>Oryzeae</taxon>
        <taxon>Oryzinae</taxon>
        <taxon>Oryza</taxon>
    </lineage>
</organism>
<dbReference type="EnsemblPlants" id="OBART09G02270.1">
    <property type="protein sequence ID" value="OBART09G02270.1"/>
    <property type="gene ID" value="OBART09G02270"/>
</dbReference>
<keyword evidence="3" id="KW-1185">Reference proteome</keyword>
<sequence length="78" mass="8578">MVLVSVVVLSLNMLVVAPSSSMSVAAMKWSSVRAQMASVVASSLRVCRRWSRRIHRGLTRGVCRRLPQRSHQCIGAAE</sequence>
<keyword evidence="1" id="KW-0732">Signal</keyword>
<feature type="chain" id="PRO_5002273065" description="Secreted protein" evidence="1">
    <location>
        <begin position="18"/>
        <end position="78"/>
    </location>
</feature>
<dbReference type="HOGENOM" id="CLU_2625868_0_0_1"/>
<protein>
    <recommendedName>
        <fullName evidence="4">Secreted protein</fullName>
    </recommendedName>
</protein>
<dbReference type="PaxDb" id="65489-OBART09G02270.1"/>
<evidence type="ECO:0000313" key="3">
    <source>
        <dbReference type="Proteomes" id="UP000026960"/>
    </source>
</evidence>
<proteinExistence type="predicted"/>
<name>A0A0D3H461_9ORYZ</name>
<dbReference type="AlphaFoldDB" id="A0A0D3H461"/>
<evidence type="ECO:0008006" key="4">
    <source>
        <dbReference type="Google" id="ProtNLM"/>
    </source>
</evidence>
<dbReference type="Gramene" id="OBART09G02270.1">
    <property type="protein sequence ID" value="OBART09G02270.1"/>
    <property type="gene ID" value="OBART09G02270"/>
</dbReference>